<dbReference type="GeneID" id="98164413"/>
<keyword evidence="2" id="KW-1185">Reference proteome</keyword>
<dbReference type="EMBL" id="JBFXLR010000014">
    <property type="protein sequence ID" value="KAL2852977.1"/>
    <property type="molecule type" value="Genomic_DNA"/>
</dbReference>
<proteinExistence type="predicted"/>
<dbReference type="Proteomes" id="UP001610444">
    <property type="component" value="Unassembled WGS sequence"/>
</dbReference>
<evidence type="ECO:0000313" key="1">
    <source>
        <dbReference type="EMBL" id="KAL2852977.1"/>
    </source>
</evidence>
<organism evidence="1 2">
    <name type="scientific">Aspergillus pseudodeflectus</name>
    <dbReference type="NCBI Taxonomy" id="176178"/>
    <lineage>
        <taxon>Eukaryota</taxon>
        <taxon>Fungi</taxon>
        <taxon>Dikarya</taxon>
        <taxon>Ascomycota</taxon>
        <taxon>Pezizomycotina</taxon>
        <taxon>Eurotiomycetes</taxon>
        <taxon>Eurotiomycetidae</taxon>
        <taxon>Eurotiales</taxon>
        <taxon>Aspergillaceae</taxon>
        <taxon>Aspergillus</taxon>
        <taxon>Aspergillus subgen. Nidulantes</taxon>
    </lineage>
</organism>
<accession>A0ABR4KLR8</accession>
<evidence type="ECO:0000313" key="2">
    <source>
        <dbReference type="Proteomes" id="UP001610444"/>
    </source>
</evidence>
<dbReference type="RefSeq" id="XP_070900618.1">
    <property type="nucleotide sequence ID" value="XM_071049249.1"/>
</dbReference>
<comment type="caution">
    <text evidence="1">The sequence shown here is derived from an EMBL/GenBank/DDBJ whole genome shotgun (WGS) entry which is preliminary data.</text>
</comment>
<sequence length="86" mass="10278">MHREPFERLPTEIIIQILHYFDDIVRQDDLGSFFPRIDSVVRSNSCFLFRELISGPKITLDHTRDQKAHLWNSEHPRFVNQVSKSR</sequence>
<evidence type="ECO:0008006" key="3">
    <source>
        <dbReference type="Google" id="ProtNLM"/>
    </source>
</evidence>
<name>A0ABR4KLR8_9EURO</name>
<protein>
    <recommendedName>
        <fullName evidence="3">F-box domain-containing protein</fullName>
    </recommendedName>
</protein>
<gene>
    <name evidence="1" type="ORF">BJX68DRAFT_47850</name>
</gene>
<reference evidence="1 2" key="1">
    <citation type="submission" date="2024-07" db="EMBL/GenBank/DDBJ databases">
        <title>Section-level genome sequencing and comparative genomics of Aspergillus sections Usti and Cavernicolus.</title>
        <authorList>
            <consortium name="Lawrence Berkeley National Laboratory"/>
            <person name="Nybo J.L."/>
            <person name="Vesth T.C."/>
            <person name="Theobald S."/>
            <person name="Frisvad J.C."/>
            <person name="Larsen T.O."/>
            <person name="Kjaerboelling I."/>
            <person name="Rothschild-Mancinelli K."/>
            <person name="Lyhne E.K."/>
            <person name="Kogle M.E."/>
            <person name="Barry K."/>
            <person name="Clum A."/>
            <person name="Na H."/>
            <person name="Ledsgaard L."/>
            <person name="Lin J."/>
            <person name="Lipzen A."/>
            <person name="Kuo A."/>
            <person name="Riley R."/>
            <person name="Mondo S."/>
            <person name="LaButti K."/>
            <person name="Haridas S."/>
            <person name="Pangalinan J."/>
            <person name="Salamov A.A."/>
            <person name="Simmons B.A."/>
            <person name="Magnuson J.K."/>
            <person name="Chen J."/>
            <person name="Drula E."/>
            <person name="Henrissat B."/>
            <person name="Wiebenga A."/>
            <person name="Lubbers R.J."/>
            <person name="Gomes A.C."/>
            <person name="Macurrencykelacurrency M.R."/>
            <person name="Stajich J."/>
            <person name="Grigoriev I.V."/>
            <person name="Mortensen U.H."/>
            <person name="De vries R.P."/>
            <person name="Baker S.E."/>
            <person name="Andersen M.R."/>
        </authorList>
    </citation>
    <scope>NUCLEOTIDE SEQUENCE [LARGE SCALE GENOMIC DNA]</scope>
    <source>
        <strain evidence="1 2">CBS 756.74</strain>
    </source>
</reference>